<protein>
    <submittedName>
        <fullName evidence="4">Cupin domain-containing protein</fullName>
    </submittedName>
</protein>
<dbReference type="PANTHER" id="PTHR35848">
    <property type="entry name" value="OXALATE-BINDING PROTEIN"/>
    <property type="match status" value="1"/>
</dbReference>
<dbReference type="InterPro" id="IPR013096">
    <property type="entry name" value="Cupin_2"/>
</dbReference>
<feature type="domain" description="Cupin type-2" evidence="3">
    <location>
        <begin position="54"/>
        <end position="121"/>
    </location>
</feature>
<dbReference type="KEGG" id="elio:KO353_07880"/>
<evidence type="ECO:0000313" key="5">
    <source>
        <dbReference type="Proteomes" id="UP000694001"/>
    </source>
</evidence>
<sequence>MTEAATAVSRGGPKVIRGNEAPSYAPANHSGTRNRRLIAPGTVGARGLEVVLGEIVPEGVAHRHLHPELEQVCYLLEGRLRIETPDGTAELEPGDCCYFAPGEPHRVVATGPTAARLLVIYAPPYGEDPGRTVVLDGRTEEGG</sequence>
<dbReference type="AlphaFoldDB" id="A0A975U491"/>
<dbReference type="Proteomes" id="UP000694001">
    <property type="component" value="Chromosome"/>
</dbReference>
<feature type="region of interest" description="Disordered" evidence="2">
    <location>
        <begin position="1"/>
        <end position="33"/>
    </location>
</feature>
<dbReference type="EMBL" id="CP076448">
    <property type="protein sequence ID" value="QXM26090.1"/>
    <property type="molecule type" value="Genomic_DNA"/>
</dbReference>
<gene>
    <name evidence="4" type="ORF">KO353_07880</name>
</gene>
<organism evidence="4 5">
    <name type="scientific">Elioraea tepida</name>
    <dbReference type="NCBI Taxonomy" id="2843330"/>
    <lineage>
        <taxon>Bacteria</taxon>
        <taxon>Pseudomonadati</taxon>
        <taxon>Pseudomonadota</taxon>
        <taxon>Alphaproteobacteria</taxon>
        <taxon>Acetobacterales</taxon>
        <taxon>Elioraeaceae</taxon>
        <taxon>Elioraea</taxon>
    </lineage>
</organism>
<proteinExistence type="predicted"/>
<reference evidence="4" key="1">
    <citation type="submission" date="2021-06" db="EMBL/GenBank/DDBJ databases">
        <title>Elioraea tepida, sp. nov., a moderately thermophilic aerobic anoxygenic phototrophic bacterium isolated from an alkaline siliceous hot spring mat community in Yellowstone National Park, WY, USA.</title>
        <authorList>
            <person name="Saini M.K."/>
            <person name="Yoshida S."/>
            <person name="Sebastian A."/>
            <person name="Hirose S."/>
            <person name="Hara E."/>
            <person name="Tamaki H."/>
            <person name="Soulier N.T."/>
            <person name="Albert I."/>
            <person name="Hanada S."/>
            <person name="Bryant D.A."/>
            <person name="Tank M."/>
        </authorList>
    </citation>
    <scope>NUCLEOTIDE SEQUENCE</scope>
    <source>
        <strain evidence="4">MS-P2</strain>
    </source>
</reference>
<dbReference type="GO" id="GO:0046872">
    <property type="term" value="F:metal ion binding"/>
    <property type="evidence" value="ECO:0007669"/>
    <property type="project" value="UniProtKB-KW"/>
</dbReference>
<name>A0A975U491_9PROT</name>
<evidence type="ECO:0000259" key="3">
    <source>
        <dbReference type="Pfam" id="PF07883"/>
    </source>
</evidence>
<evidence type="ECO:0000313" key="4">
    <source>
        <dbReference type="EMBL" id="QXM26090.1"/>
    </source>
</evidence>
<dbReference type="CDD" id="cd02209">
    <property type="entry name" value="cupin_XRE_C"/>
    <property type="match status" value="1"/>
</dbReference>
<evidence type="ECO:0000256" key="1">
    <source>
        <dbReference type="ARBA" id="ARBA00022723"/>
    </source>
</evidence>
<keyword evidence="5" id="KW-1185">Reference proteome</keyword>
<evidence type="ECO:0000256" key="2">
    <source>
        <dbReference type="SAM" id="MobiDB-lite"/>
    </source>
</evidence>
<dbReference type="InterPro" id="IPR051610">
    <property type="entry name" value="GPI/OXD"/>
</dbReference>
<dbReference type="Pfam" id="PF07883">
    <property type="entry name" value="Cupin_2"/>
    <property type="match status" value="1"/>
</dbReference>
<keyword evidence="1" id="KW-0479">Metal-binding</keyword>
<dbReference type="RefSeq" id="WP_218287141.1">
    <property type="nucleotide sequence ID" value="NZ_CP076448.1"/>
</dbReference>
<accession>A0A975U491</accession>